<dbReference type="AlphaFoldDB" id="A0A2I1GU28"/>
<dbReference type="VEuPathDB" id="FungiDB:RhiirFUN_015624"/>
<dbReference type="VEuPathDB" id="FungiDB:RhiirA1_532475"/>
<keyword evidence="2" id="KW-1185">Reference proteome</keyword>
<accession>A0A2I1GU28</accession>
<gene>
    <name evidence="1" type="ORF">RhiirA4_545733</name>
</gene>
<reference evidence="1 2" key="1">
    <citation type="submission" date="2015-10" db="EMBL/GenBank/DDBJ databases">
        <title>Genome analyses suggest a sexual origin of heterokaryosis in a supposedly ancient asexual fungus.</title>
        <authorList>
            <person name="Ropars J."/>
            <person name="Sedzielewska K."/>
            <person name="Noel J."/>
            <person name="Charron P."/>
            <person name="Farinelli L."/>
            <person name="Marton T."/>
            <person name="Kruger M."/>
            <person name="Pelin A."/>
            <person name="Brachmann A."/>
            <person name="Corradi N."/>
        </authorList>
    </citation>
    <scope>NUCLEOTIDE SEQUENCE [LARGE SCALE GENOMIC DNA]</scope>
    <source>
        <strain evidence="1 2">A4</strain>
    </source>
</reference>
<dbReference type="Proteomes" id="UP000234323">
    <property type="component" value="Unassembled WGS sequence"/>
</dbReference>
<dbReference type="VEuPathDB" id="FungiDB:FUN_010273"/>
<dbReference type="EMBL" id="LLXI01000828">
    <property type="protein sequence ID" value="PKY50127.1"/>
    <property type="molecule type" value="Genomic_DNA"/>
</dbReference>
<name>A0A2I1GU28_9GLOM</name>
<evidence type="ECO:0000313" key="1">
    <source>
        <dbReference type="EMBL" id="PKY50127.1"/>
    </source>
</evidence>
<evidence type="ECO:0008006" key="3">
    <source>
        <dbReference type="Google" id="ProtNLM"/>
    </source>
</evidence>
<sequence>MASNLPHLCLRKIFKFLSNDKNDTYILRRKNIHSCVLTNRYWCEMAIPFLWKEPFTGSLNSIKSIILVNVLIINFSEQELKSLNLNSILKKHNKTTFDYIKFIRTLIVNAVIEATAFWLQNNPNISNECPIANNLLKKIILNASNLEHIISNSNINVFKFPISKNYFSNLVELTGFDEGISGIYSSISKVAENIKILRFSLTNNHITNSNTVNDISKIIKNQKNLQHFSVDNRLNCYCCSQEYSSLDFTSIFFSLTTQSKSLRYIGLYDINFFSNFPLKQLTLFDNLNHLEITRCYNFGIELNFNQFNSNISFKTLNRITIYYSAIPSNILKYILSKSGKSLKKIKLIGNEVMENFHDLIQHCIIYNSNLSHFLSFIHSNEILLLPKFFKSCQFLKHFEIWDINYSSNIINNNQLLDKLINIDDNLLLNISESIPSNLKIFNIIMNWSFSTIYFDYFLKNLENFNIHLDYLGFPFCSNFTNDHLELIIKNLNYPLKCLNIRNANNIKYDNVERSSKFVKNLVVPNNIRRFVEYDKYFYDIINQNSF</sequence>
<proteinExistence type="predicted"/>
<dbReference type="OrthoDB" id="2349796at2759"/>
<organism evidence="1 2">
    <name type="scientific">Rhizophagus irregularis</name>
    <dbReference type="NCBI Taxonomy" id="588596"/>
    <lineage>
        <taxon>Eukaryota</taxon>
        <taxon>Fungi</taxon>
        <taxon>Fungi incertae sedis</taxon>
        <taxon>Mucoromycota</taxon>
        <taxon>Glomeromycotina</taxon>
        <taxon>Glomeromycetes</taxon>
        <taxon>Glomerales</taxon>
        <taxon>Glomeraceae</taxon>
        <taxon>Rhizophagus</taxon>
    </lineage>
</organism>
<protein>
    <recommendedName>
        <fullName evidence="3">F-box domain-containing protein</fullName>
    </recommendedName>
</protein>
<comment type="caution">
    <text evidence="1">The sequence shown here is derived from an EMBL/GenBank/DDBJ whole genome shotgun (WGS) entry which is preliminary data.</text>
</comment>
<evidence type="ECO:0000313" key="2">
    <source>
        <dbReference type="Proteomes" id="UP000234323"/>
    </source>
</evidence>